<organism evidence="7 8">
    <name type="scientific">Nocardia aurantiaca</name>
    <dbReference type="NCBI Taxonomy" id="2675850"/>
    <lineage>
        <taxon>Bacteria</taxon>
        <taxon>Bacillati</taxon>
        <taxon>Actinomycetota</taxon>
        <taxon>Actinomycetes</taxon>
        <taxon>Mycobacteriales</taxon>
        <taxon>Nocardiaceae</taxon>
        <taxon>Nocardia</taxon>
    </lineage>
</organism>
<feature type="transmembrane region" description="Helical" evidence="5">
    <location>
        <begin position="55"/>
        <end position="75"/>
    </location>
</feature>
<name>A0A6I3KWE8_9NOCA</name>
<feature type="transmembrane region" description="Helical" evidence="5">
    <location>
        <begin position="21"/>
        <end position="43"/>
    </location>
</feature>
<keyword evidence="2 5" id="KW-0812">Transmembrane</keyword>
<dbReference type="Proteomes" id="UP000432464">
    <property type="component" value="Unassembled WGS sequence"/>
</dbReference>
<dbReference type="AlphaFoldDB" id="A0A6I3KWE8"/>
<evidence type="ECO:0000256" key="1">
    <source>
        <dbReference type="ARBA" id="ARBA00004651"/>
    </source>
</evidence>
<dbReference type="SUPFAM" id="SSF103473">
    <property type="entry name" value="MFS general substrate transporter"/>
    <property type="match status" value="1"/>
</dbReference>
<feature type="transmembrane region" description="Helical" evidence="5">
    <location>
        <begin position="111"/>
        <end position="131"/>
    </location>
</feature>
<keyword evidence="4 5" id="KW-0472">Membrane</keyword>
<comment type="caution">
    <text evidence="7">The sequence shown here is derived from an EMBL/GenBank/DDBJ whole genome shotgun (WGS) entry which is preliminary data.</text>
</comment>
<dbReference type="PROSITE" id="PS50850">
    <property type="entry name" value="MFS"/>
    <property type="match status" value="1"/>
</dbReference>
<evidence type="ECO:0000256" key="3">
    <source>
        <dbReference type="ARBA" id="ARBA00022989"/>
    </source>
</evidence>
<feature type="transmembrane region" description="Helical" evidence="5">
    <location>
        <begin position="375"/>
        <end position="392"/>
    </location>
</feature>
<evidence type="ECO:0000259" key="6">
    <source>
        <dbReference type="PROSITE" id="PS50850"/>
    </source>
</evidence>
<evidence type="ECO:0000313" key="7">
    <source>
        <dbReference type="EMBL" id="MTE13761.1"/>
    </source>
</evidence>
<comment type="subcellular location">
    <subcellularLocation>
        <location evidence="1">Cell membrane</location>
        <topology evidence="1">Multi-pass membrane protein</topology>
    </subcellularLocation>
</comment>
<dbReference type="GO" id="GO:0005886">
    <property type="term" value="C:plasma membrane"/>
    <property type="evidence" value="ECO:0007669"/>
    <property type="project" value="UniProtKB-SubCell"/>
</dbReference>
<feature type="transmembrane region" description="Helical" evidence="5">
    <location>
        <begin position="218"/>
        <end position="241"/>
    </location>
</feature>
<protein>
    <submittedName>
        <fullName evidence="7">MFS transporter</fullName>
    </submittedName>
</protein>
<dbReference type="PANTHER" id="PTHR23514:SF13">
    <property type="entry name" value="INNER MEMBRANE PROTEIN YBJJ"/>
    <property type="match status" value="1"/>
</dbReference>
<keyword evidence="8" id="KW-1185">Reference proteome</keyword>
<sequence length="413" mass="41911">MLPPQSRNTQLSALHPTLRAARGANSMAFALQGFFLAVILTELPQLKDKFALSDGLIVAIVALISLLAGVGSITAEQIALRWSSRTALRVGLALIAVSGVAIAVSPNTITAFLALGAYGVAVGIVDAGTNMQAVFIQHGYGRFILVSFYAAWSAGSITGALFVSAFEALHVPLWASIATAAAVVLAGCLAAGPRLLGTDEAEAGPAEHEPADSVPMRIFWIFGAVIALAFAIDLAVGNWSALYLKDELLSSSATAALALAAYQGASLVGRLTGDLWVRRLGPRAVVRVAAAVGSVGLVIVVVAPGPVIAILGFLVAGIGLPVIAPLCFSEAGQLTSGRNLDALIARLNLFNYAGTLVGGAVVGTVADAANLRAGFAIPLAFAVALIGFAGVFHTRTTATPSPAASAESAAEPA</sequence>
<feature type="transmembrane region" description="Helical" evidence="5">
    <location>
        <begin position="253"/>
        <end position="272"/>
    </location>
</feature>
<proteinExistence type="predicted"/>
<accession>A0A6I3KWE8</accession>
<feature type="transmembrane region" description="Helical" evidence="5">
    <location>
        <begin position="349"/>
        <end position="369"/>
    </location>
</feature>
<dbReference type="RefSeq" id="WP_154788160.1">
    <property type="nucleotide sequence ID" value="NZ_WMBB01000005.1"/>
</dbReference>
<evidence type="ECO:0000256" key="5">
    <source>
        <dbReference type="SAM" id="Phobius"/>
    </source>
</evidence>
<dbReference type="Pfam" id="PF07690">
    <property type="entry name" value="MFS_1"/>
    <property type="match status" value="1"/>
</dbReference>
<gene>
    <name evidence="7" type="ORF">GLP40_13380</name>
</gene>
<dbReference type="EMBL" id="WMBB01000005">
    <property type="protein sequence ID" value="MTE13761.1"/>
    <property type="molecule type" value="Genomic_DNA"/>
</dbReference>
<dbReference type="InterPro" id="IPR020846">
    <property type="entry name" value="MFS_dom"/>
</dbReference>
<dbReference type="InterPro" id="IPR051788">
    <property type="entry name" value="MFS_Transporter"/>
</dbReference>
<feature type="domain" description="Major facilitator superfamily (MFS) profile" evidence="6">
    <location>
        <begin position="219"/>
        <end position="413"/>
    </location>
</feature>
<feature type="transmembrane region" description="Helical" evidence="5">
    <location>
        <begin position="284"/>
        <end position="302"/>
    </location>
</feature>
<feature type="transmembrane region" description="Helical" evidence="5">
    <location>
        <begin position="308"/>
        <end position="328"/>
    </location>
</feature>
<feature type="transmembrane region" description="Helical" evidence="5">
    <location>
        <begin position="172"/>
        <end position="197"/>
    </location>
</feature>
<keyword evidence="3 5" id="KW-1133">Transmembrane helix</keyword>
<evidence type="ECO:0000256" key="4">
    <source>
        <dbReference type="ARBA" id="ARBA00023136"/>
    </source>
</evidence>
<dbReference type="PANTHER" id="PTHR23514">
    <property type="entry name" value="BYPASS OF STOP CODON PROTEIN 6"/>
    <property type="match status" value="1"/>
</dbReference>
<dbReference type="Gene3D" id="1.20.1250.20">
    <property type="entry name" value="MFS general substrate transporter like domains"/>
    <property type="match status" value="2"/>
</dbReference>
<dbReference type="GO" id="GO:0022857">
    <property type="term" value="F:transmembrane transporter activity"/>
    <property type="evidence" value="ECO:0007669"/>
    <property type="project" value="InterPro"/>
</dbReference>
<evidence type="ECO:0000313" key="8">
    <source>
        <dbReference type="Proteomes" id="UP000432464"/>
    </source>
</evidence>
<evidence type="ECO:0000256" key="2">
    <source>
        <dbReference type="ARBA" id="ARBA00022692"/>
    </source>
</evidence>
<feature type="transmembrane region" description="Helical" evidence="5">
    <location>
        <begin position="87"/>
        <end position="105"/>
    </location>
</feature>
<dbReference type="InterPro" id="IPR011701">
    <property type="entry name" value="MFS"/>
</dbReference>
<feature type="transmembrane region" description="Helical" evidence="5">
    <location>
        <begin position="143"/>
        <end position="166"/>
    </location>
</feature>
<dbReference type="InterPro" id="IPR036259">
    <property type="entry name" value="MFS_trans_sf"/>
</dbReference>
<reference evidence="7 8" key="1">
    <citation type="submission" date="2019-11" db="EMBL/GenBank/DDBJ databases">
        <title>Nocardia sp. nov. CT2-14 isolated from soil.</title>
        <authorList>
            <person name="Kanchanasin P."/>
            <person name="Tanasupawat S."/>
            <person name="Yuki M."/>
            <person name="Kudo T."/>
        </authorList>
    </citation>
    <scope>NUCLEOTIDE SEQUENCE [LARGE SCALE GENOMIC DNA]</scope>
    <source>
        <strain evidence="7 8">CT2-14</strain>
    </source>
</reference>